<accession>A0A418YAI0</accession>
<dbReference type="SUPFAM" id="SSF51306">
    <property type="entry name" value="LexA/Signal peptidase"/>
    <property type="match status" value="1"/>
</dbReference>
<sequence length="94" mass="10752">MFKLLKVTGTSMQPSLHHGDFVVVYSHFLNIQVGELVIAKHPSLPNMIKRVLKVDSKQRVLLAGDHSSSISSINIGWIPRSQITHKVFFRIRRY</sequence>
<reference evidence="2 3" key="1">
    <citation type="submission" date="2018-09" db="EMBL/GenBank/DDBJ databases">
        <authorList>
            <person name="Wang F."/>
        </authorList>
    </citation>
    <scope>NUCLEOTIDE SEQUENCE [LARGE SCALE GENOMIC DNA]</scope>
    <source>
        <strain evidence="2 3">PLHSC7-2</strain>
    </source>
</reference>
<dbReference type="CDD" id="cd06462">
    <property type="entry name" value="Peptidase_S24_S26"/>
    <property type="match status" value="1"/>
</dbReference>
<reference evidence="2 3" key="2">
    <citation type="submission" date="2019-01" db="EMBL/GenBank/DDBJ databases">
        <title>Motilimonas pumilus sp. nov., isolated from the gut of sea cucumber (Apostichopus japonicus).</title>
        <authorList>
            <person name="Wang F.-Q."/>
            <person name="Ren L.-H."/>
            <person name="Lin Y.-W."/>
            <person name="Sun G.-H."/>
            <person name="Du Z.-J."/>
            <person name="Zhao J.-X."/>
            <person name="Liu X.-J."/>
            <person name="Liu L.-J."/>
        </authorList>
    </citation>
    <scope>NUCLEOTIDE SEQUENCE [LARGE SCALE GENOMIC DNA]</scope>
    <source>
        <strain evidence="2 3">PLHSC7-2</strain>
    </source>
</reference>
<evidence type="ECO:0000259" key="1">
    <source>
        <dbReference type="Pfam" id="PF00717"/>
    </source>
</evidence>
<dbReference type="EMBL" id="QZCH01000033">
    <property type="protein sequence ID" value="RJG39539.1"/>
    <property type="molecule type" value="Genomic_DNA"/>
</dbReference>
<dbReference type="Proteomes" id="UP000283255">
    <property type="component" value="Unassembled WGS sequence"/>
</dbReference>
<feature type="domain" description="Peptidase S24/S26A/S26B/S26C" evidence="1">
    <location>
        <begin position="4"/>
        <end position="66"/>
    </location>
</feature>
<dbReference type="InterPro" id="IPR015927">
    <property type="entry name" value="Peptidase_S24_S26A/B/C"/>
</dbReference>
<dbReference type="OrthoDB" id="6183704at2"/>
<evidence type="ECO:0000313" key="2">
    <source>
        <dbReference type="EMBL" id="RJG39539.1"/>
    </source>
</evidence>
<dbReference type="Gene3D" id="2.10.109.10">
    <property type="entry name" value="Umud Fragment, subunit A"/>
    <property type="match status" value="1"/>
</dbReference>
<organism evidence="2 3">
    <name type="scientific">Motilimonas pumila</name>
    <dbReference type="NCBI Taxonomy" id="2303987"/>
    <lineage>
        <taxon>Bacteria</taxon>
        <taxon>Pseudomonadati</taxon>
        <taxon>Pseudomonadota</taxon>
        <taxon>Gammaproteobacteria</taxon>
        <taxon>Alteromonadales</taxon>
        <taxon>Alteromonadales genera incertae sedis</taxon>
        <taxon>Motilimonas</taxon>
    </lineage>
</organism>
<comment type="caution">
    <text evidence="2">The sequence shown here is derived from an EMBL/GenBank/DDBJ whole genome shotgun (WGS) entry which is preliminary data.</text>
</comment>
<evidence type="ECO:0000313" key="3">
    <source>
        <dbReference type="Proteomes" id="UP000283255"/>
    </source>
</evidence>
<dbReference type="Pfam" id="PF00717">
    <property type="entry name" value="Peptidase_S24"/>
    <property type="match status" value="1"/>
</dbReference>
<dbReference type="AlphaFoldDB" id="A0A418YAI0"/>
<protein>
    <recommendedName>
        <fullName evidence="1">Peptidase S24/S26A/S26B/S26C domain-containing protein</fullName>
    </recommendedName>
</protein>
<gene>
    <name evidence="2" type="ORF">D1Z90_18040</name>
</gene>
<dbReference type="InterPro" id="IPR036286">
    <property type="entry name" value="LexA/Signal_pep-like_sf"/>
</dbReference>
<proteinExistence type="predicted"/>
<dbReference type="RefSeq" id="WP_119912195.1">
    <property type="nucleotide sequence ID" value="NZ_QZCH01000033.1"/>
</dbReference>
<keyword evidence="3" id="KW-1185">Reference proteome</keyword>
<name>A0A418YAI0_9GAMM</name>